<dbReference type="AlphaFoldDB" id="A0A6A6QDD0"/>
<dbReference type="OrthoDB" id="276276at2759"/>
<dbReference type="SUPFAM" id="SSF55811">
    <property type="entry name" value="Nudix"/>
    <property type="match status" value="1"/>
</dbReference>
<dbReference type="PROSITE" id="PS00893">
    <property type="entry name" value="NUDIX_BOX"/>
    <property type="match status" value="1"/>
</dbReference>
<dbReference type="InterPro" id="IPR015797">
    <property type="entry name" value="NUDIX_hydrolase-like_dom_sf"/>
</dbReference>
<proteinExistence type="predicted"/>
<keyword evidence="4" id="KW-1185">Reference proteome</keyword>
<dbReference type="Gene3D" id="3.90.79.10">
    <property type="entry name" value="Nucleoside Triphosphate Pyrophosphohydrolase"/>
    <property type="match status" value="1"/>
</dbReference>
<dbReference type="InterPro" id="IPR000086">
    <property type="entry name" value="NUDIX_hydrolase_dom"/>
</dbReference>
<dbReference type="PROSITE" id="PS51462">
    <property type="entry name" value="NUDIX"/>
    <property type="match status" value="1"/>
</dbReference>
<feature type="domain" description="Nudix hydrolase" evidence="2">
    <location>
        <begin position="36"/>
        <end position="181"/>
    </location>
</feature>
<dbReference type="Proteomes" id="UP000799750">
    <property type="component" value="Unassembled WGS sequence"/>
</dbReference>
<name>A0A6A6QDD0_9PEZI</name>
<accession>A0A6A6QDD0</accession>
<evidence type="ECO:0000313" key="3">
    <source>
        <dbReference type="EMBL" id="KAF2489467.1"/>
    </source>
</evidence>
<evidence type="ECO:0000313" key="4">
    <source>
        <dbReference type="Proteomes" id="UP000799750"/>
    </source>
</evidence>
<dbReference type="PANTHER" id="PTHR43736">
    <property type="entry name" value="ADP-RIBOSE PYROPHOSPHATASE"/>
    <property type="match status" value="1"/>
</dbReference>
<dbReference type="Pfam" id="PF00293">
    <property type="entry name" value="NUDIX"/>
    <property type="match status" value="1"/>
</dbReference>
<organism evidence="3 4">
    <name type="scientific">Lophium mytilinum</name>
    <dbReference type="NCBI Taxonomy" id="390894"/>
    <lineage>
        <taxon>Eukaryota</taxon>
        <taxon>Fungi</taxon>
        <taxon>Dikarya</taxon>
        <taxon>Ascomycota</taxon>
        <taxon>Pezizomycotina</taxon>
        <taxon>Dothideomycetes</taxon>
        <taxon>Pleosporomycetidae</taxon>
        <taxon>Mytilinidiales</taxon>
        <taxon>Mytilinidiaceae</taxon>
        <taxon>Lophium</taxon>
    </lineage>
</organism>
<evidence type="ECO:0000259" key="2">
    <source>
        <dbReference type="PROSITE" id="PS51462"/>
    </source>
</evidence>
<dbReference type="GO" id="GO:0016787">
    <property type="term" value="F:hydrolase activity"/>
    <property type="evidence" value="ECO:0007669"/>
    <property type="project" value="UniProtKB-KW"/>
</dbReference>
<protein>
    <recommendedName>
        <fullName evidence="2">Nudix hydrolase domain-containing protein</fullName>
    </recommendedName>
</protein>
<evidence type="ECO:0000256" key="1">
    <source>
        <dbReference type="ARBA" id="ARBA00022801"/>
    </source>
</evidence>
<reference evidence="3" key="1">
    <citation type="journal article" date="2020" name="Stud. Mycol.">
        <title>101 Dothideomycetes genomes: a test case for predicting lifestyles and emergence of pathogens.</title>
        <authorList>
            <person name="Haridas S."/>
            <person name="Albert R."/>
            <person name="Binder M."/>
            <person name="Bloem J."/>
            <person name="Labutti K."/>
            <person name="Salamov A."/>
            <person name="Andreopoulos B."/>
            <person name="Baker S."/>
            <person name="Barry K."/>
            <person name="Bills G."/>
            <person name="Bluhm B."/>
            <person name="Cannon C."/>
            <person name="Castanera R."/>
            <person name="Culley D."/>
            <person name="Daum C."/>
            <person name="Ezra D."/>
            <person name="Gonzalez J."/>
            <person name="Henrissat B."/>
            <person name="Kuo A."/>
            <person name="Liang C."/>
            <person name="Lipzen A."/>
            <person name="Lutzoni F."/>
            <person name="Magnuson J."/>
            <person name="Mondo S."/>
            <person name="Nolan M."/>
            <person name="Ohm R."/>
            <person name="Pangilinan J."/>
            <person name="Park H.-J."/>
            <person name="Ramirez L."/>
            <person name="Alfaro M."/>
            <person name="Sun H."/>
            <person name="Tritt A."/>
            <person name="Yoshinaga Y."/>
            <person name="Zwiers L.-H."/>
            <person name="Turgeon B."/>
            <person name="Goodwin S."/>
            <person name="Spatafora J."/>
            <person name="Crous P."/>
            <person name="Grigoriev I."/>
        </authorList>
    </citation>
    <scope>NUCLEOTIDE SEQUENCE</scope>
    <source>
        <strain evidence="3">CBS 269.34</strain>
    </source>
</reference>
<dbReference type="EMBL" id="MU004199">
    <property type="protein sequence ID" value="KAF2489467.1"/>
    <property type="molecule type" value="Genomic_DNA"/>
</dbReference>
<sequence length="181" mass="20564">MSTAQSDSSTSTLYTSIPPDLEKYAITRAEFFKQNPHFDALAIGAVVYHKKRLLLIQRSATDRGFPNFWEVPGGGCEETDETILHGVERELLEETGLKAKRFVKLVAQLDWKDMRPGRTDRWAKVNVEVEVEGIEKEGDLEVVLAPEEHQAFVWATEEFVEEKTKDGTSLGIFKPRLWVPT</sequence>
<gene>
    <name evidence="3" type="ORF">BU16DRAFT_531756</name>
</gene>
<dbReference type="CDD" id="cd02883">
    <property type="entry name" value="NUDIX_Hydrolase"/>
    <property type="match status" value="1"/>
</dbReference>
<dbReference type="InterPro" id="IPR020084">
    <property type="entry name" value="NUDIX_hydrolase_CS"/>
</dbReference>
<dbReference type="PANTHER" id="PTHR43736:SF1">
    <property type="entry name" value="DIHYDRONEOPTERIN TRIPHOSPHATE DIPHOSPHATASE"/>
    <property type="match status" value="1"/>
</dbReference>
<keyword evidence="1" id="KW-0378">Hydrolase</keyword>